<dbReference type="Gene3D" id="3.40.50.10330">
    <property type="entry name" value="Probable inorganic polyphosphate/atp-NAD kinase, domain 1"/>
    <property type="match status" value="1"/>
</dbReference>
<gene>
    <name evidence="2" type="ORF">IRL76_12935</name>
</gene>
<dbReference type="KEGG" id="qso:IRL76_12935"/>
<evidence type="ECO:0000313" key="2">
    <source>
        <dbReference type="EMBL" id="QPC98726.1"/>
    </source>
</evidence>
<evidence type="ECO:0000259" key="1">
    <source>
        <dbReference type="PROSITE" id="PS50146"/>
    </source>
</evidence>
<dbReference type="SUPFAM" id="SSF111331">
    <property type="entry name" value="NAD kinase/diacylglycerol kinase-like"/>
    <property type="match status" value="1"/>
</dbReference>
<sequence length="284" mass="30087">MENTTNWLIVNAKSGSNSDAAVKALYDACAERGLSIAKQISFPDEDLPDARALESANVARLFIFTGDGTLNAAITKVAGWGGEVLVLPGGTMNLLSVRLHGEDTPLEEILDRVACGAVKPVRPLMATCEQGEALAGLLVGPGTAWVNVREAMRDLDVAGVAQGTSAAVAETTTGPKVRLIEPARGHEEGYPLIEITPSDRGMQVDGYRSDGAGDLLQQGWALLRRRFREGPHERLGMLDTMTIESCAGDPIEVLIDGEPATLGPRAEFSVAPCKVDLLATDHGF</sequence>
<dbReference type="Proteomes" id="UP000594459">
    <property type="component" value="Chromosome"/>
</dbReference>
<dbReference type="EMBL" id="CP064654">
    <property type="protein sequence ID" value="QPC98726.1"/>
    <property type="molecule type" value="Genomic_DNA"/>
</dbReference>
<dbReference type="RefSeq" id="WP_200981730.1">
    <property type="nucleotide sequence ID" value="NZ_CP064654.1"/>
</dbReference>
<organism evidence="2 3">
    <name type="scientific">Qipengyuania soli</name>
    <dbReference type="NCBI Taxonomy" id="2782568"/>
    <lineage>
        <taxon>Bacteria</taxon>
        <taxon>Pseudomonadati</taxon>
        <taxon>Pseudomonadota</taxon>
        <taxon>Alphaproteobacteria</taxon>
        <taxon>Sphingomonadales</taxon>
        <taxon>Erythrobacteraceae</taxon>
        <taxon>Qipengyuania</taxon>
    </lineage>
</organism>
<proteinExistence type="predicted"/>
<dbReference type="InterPro" id="IPR017438">
    <property type="entry name" value="ATP-NAD_kinase_N"/>
</dbReference>
<reference evidence="2 3" key="1">
    <citation type="submission" date="2020-11" db="EMBL/GenBank/DDBJ databases">
        <title>The genome sequence of Erythrobacter sp. 6D36.</title>
        <authorList>
            <person name="Liu Y."/>
        </authorList>
    </citation>
    <scope>NUCLEOTIDE SEQUENCE [LARGE SCALE GENOMIC DNA]</scope>
    <source>
        <strain evidence="2 3">6D36</strain>
    </source>
</reference>
<feature type="domain" description="DAGKc" evidence="1">
    <location>
        <begin position="1"/>
        <end position="130"/>
    </location>
</feature>
<evidence type="ECO:0000313" key="3">
    <source>
        <dbReference type="Proteomes" id="UP000594459"/>
    </source>
</evidence>
<dbReference type="PROSITE" id="PS50146">
    <property type="entry name" value="DAGK"/>
    <property type="match status" value="1"/>
</dbReference>
<dbReference type="AlphaFoldDB" id="A0A7S8F402"/>
<name>A0A7S8F402_9SPHN</name>
<keyword evidence="3" id="KW-1185">Reference proteome</keyword>
<dbReference type="InterPro" id="IPR001206">
    <property type="entry name" value="Diacylglycerol_kinase_cat_dom"/>
</dbReference>
<accession>A0A7S8F402</accession>
<protein>
    <recommendedName>
        <fullName evidence="1">DAGKc domain-containing protein</fullName>
    </recommendedName>
</protein>
<dbReference type="GO" id="GO:0016301">
    <property type="term" value="F:kinase activity"/>
    <property type="evidence" value="ECO:0007669"/>
    <property type="project" value="InterPro"/>
</dbReference>
<dbReference type="Pfam" id="PF00781">
    <property type="entry name" value="DAGK_cat"/>
    <property type="match status" value="1"/>
</dbReference>
<dbReference type="InterPro" id="IPR016064">
    <property type="entry name" value="NAD/diacylglycerol_kinase_sf"/>
</dbReference>